<reference evidence="2" key="2">
    <citation type="submission" date="2023-04" db="EMBL/GenBank/DDBJ databases">
        <authorList>
            <person name="Sun J.-Q."/>
        </authorList>
    </citation>
    <scope>NUCLEOTIDE SEQUENCE</scope>
    <source>
        <strain evidence="2">CC-YY355</strain>
    </source>
</reference>
<organism evidence="2 3">
    <name type="scientific">Luteimonas composti</name>
    <dbReference type="NCBI Taxonomy" id="398257"/>
    <lineage>
        <taxon>Bacteria</taxon>
        <taxon>Pseudomonadati</taxon>
        <taxon>Pseudomonadota</taxon>
        <taxon>Gammaproteobacteria</taxon>
        <taxon>Lysobacterales</taxon>
        <taxon>Lysobacteraceae</taxon>
        <taxon>Luteimonas</taxon>
    </lineage>
</organism>
<gene>
    <name evidence="2" type="ORF">QF205_03880</name>
</gene>
<proteinExistence type="predicted"/>
<keyword evidence="3" id="KW-1185">Reference proteome</keyword>
<protein>
    <submittedName>
        <fullName evidence="2">DUF4437 domain-containing protein</fullName>
    </submittedName>
</protein>
<dbReference type="InterPro" id="IPR025979">
    <property type="entry name" value="ChrR-like_cupin_dom"/>
</dbReference>
<dbReference type="SUPFAM" id="SSF51182">
    <property type="entry name" value="RmlC-like cupins"/>
    <property type="match status" value="2"/>
</dbReference>
<dbReference type="Gene3D" id="2.60.120.10">
    <property type="entry name" value="Jelly Rolls"/>
    <property type="match status" value="2"/>
</dbReference>
<dbReference type="InterPro" id="IPR014710">
    <property type="entry name" value="RmlC-like_jellyroll"/>
</dbReference>
<dbReference type="InterPro" id="IPR011051">
    <property type="entry name" value="RmlC_Cupin_sf"/>
</dbReference>
<dbReference type="Proteomes" id="UP001160550">
    <property type="component" value="Unassembled WGS sequence"/>
</dbReference>
<accession>A0ABT6MP48</accession>
<dbReference type="RefSeq" id="WP_280941424.1">
    <property type="nucleotide sequence ID" value="NZ_JARYGX010000009.1"/>
</dbReference>
<reference evidence="2" key="1">
    <citation type="journal article" date="2007" name="Int. J. Syst. Evol. Microbiol.">
        <title>Luteimonas composti sp. nov., a moderately thermophilic bacterium isolated from food waste.</title>
        <authorList>
            <person name="Young C.C."/>
            <person name="Kampfer P."/>
            <person name="Chen W.M."/>
            <person name="Yen W.S."/>
            <person name="Arun A.B."/>
            <person name="Lai W.A."/>
            <person name="Shen F.T."/>
            <person name="Rekha P.D."/>
            <person name="Lin K.Y."/>
            <person name="Chou J.H."/>
        </authorList>
    </citation>
    <scope>NUCLEOTIDE SEQUENCE</scope>
    <source>
        <strain evidence="2">CC-YY355</strain>
    </source>
</reference>
<feature type="domain" description="ChrR-like cupin" evidence="1">
    <location>
        <begin position="143"/>
        <end position="245"/>
    </location>
</feature>
<sequence>MRPAVPFLDTHAMEWVPGDMPGLFTKMLSADPETGARSALQCIDPARGYKAPALPHYHDGDEEIFIVKGELTFDGRQWLGERAYCFHPARTVHGFRSQVDSEAWFISRIKRPLKFDFHEDAESLEPYSLDGVESERGVAVVPTPAERPWEDILDAGGKTIARRQILSVHPGTGEGSMLVEFLPGFVSPHGDHYHSVYEEVFVVSGQLETADGKVFTKGCYSYKPPMYVQSAVSSENGAVAYVNFGGKLDFLPAASKPA</sequence>
<dbReference type="Pfam" id="PF12973">
    <property type="entry name" value="Cupin_7"/>
    <property type="match status" value="2"/>
</dbReference>
<dbReference type="EMBL" id="JARYGX010000009">
    <property type="protein sequence ID" value="MDH7452223.1"/>
    <property type="molecule type" value="Genomic_DNA"/>
</dbReference>
<evidence type="ECO:0000259" key="1">
    <source>
        <dbReference type="Pfam" id="PF12973"/>
    </source>
</evidence>
<evidence type="ECO:0000313" key="2">
    <source>
        <dbReference type="EMBL" id="MDH7452223.1"/>
    </source>
</evidence>
<evidence type="ECO:0000313" key="3">
    <source>
        <dbReference type="Proteomes" id="UP001160550"/>
    </source>
</evidence>
<comment type="caution">
    <text evidence="2">The sequence shown here is derived from an EMBL/GenBank/DDBJ whole genome shotgun (WGS) entry which is preliminary data.</text>
</comment>
<feature type="domain" description="ChrR-like cupin" evidence="1">
    <location>
        <begin position="8"/>
        <end position="107"/>
    </location>
</feature>
<name>A0ABT6MP48_9GAMM</name>